<dbReference type="RefSeq" id="XP_060297354.1">
    <property type="nucleotide sequence ID" value="XM_060445529.1"/>
</dbReference>
<dbReference type="GeneID" id="85328799"/>
<evidence type="ECO:0000256" key="2">
    <source>
        <dbReference type="SAM" id="MobiDB-lite"/>
    </source>
</evidence>
<dbReference type="InterPro" id="IPR013094">
    <property type="entry name" value="AB_hydrolase_3"/>
</dbReference>
<evidence type="ECO:0000259" key="3">
    <source>
        <dbReference type="Pfam" id="PF07859"/>
    </source>
</evidence>
<dbReference type="GO" id="GO:0016787">
    <property type="term" value="F:hydrolase activity"/>
    <property type="evidence" value="ECO:0007669"/>
    <property type="project" value="UniProtKB-KW"/>
</dbReference>
<dbReference type="EMBL" id="JAUIRO010000004">
    <property type="protein sequence ID" value="KAK0718561.1"/>
    <property type="molecule type" value="Genomic_DNA"/>
</dbReference>
<dbReference type="InterPro" id="IPR050300">
    <property type="entry name" value="GDXG_lipolytic_enzyme"/>
</dbReference>
<dbReference type="Gene3D" id="3.40.50.1820">
    <property type="entry name" value="alpha/beta hydrolase"/>
    <property type="match status" value="1"/>
</dbReference>
<gene>
    <name evidence="4" type="ORF">B0T26DRAFT_752471</name>
</gene>
<protein>
    <submittedName>
        <fullName evidence="4">Alpha/Beta hydrolase protein</fullName>
    </submittedName>
</protein>
<feature type="domain" description="Alpha/beta hydrolase fold-3" evidence="3">
    <location>
        <begin position="111"/>
        <end position="311"/>
    </location>
</feature>
<comment type="caution">
    <text evidence="4">The sequence shown here is derived from an EMBL/GenBank/DDBJ whole genome shotgun (WGS) entry which is preliminary data.</text>
</comment>
<evidence type="ECO:0000313" key="4">
    <source>
        <dbReference type="EMBL" id="KAK0718561.1"/>
    </source>
</evidence>
<proteinExistence type="predicted"/>
<dbReference type="SUPFAM" id="SSF53474">
    <property type="entry name" value="alpha/beta-Hydrolases"/>
    <property type="match status" value="1"/>
</dbReference>
<name>A0AA40AMG5_9PEZI</name>
<evidence type="ECO:0000313" key="5">
    <source>
        <dbReference type="Proteomes" id="UP001172101"/>
    </source>
</evidence>
<organism evidence="4 5">
    <name type="scientific">Lasiosphaeria miniovina</name>
    <dbReference type="NCBI Taxonomy" id="1954250"/>
    <lineage>
        <taxon>Eukaryota</taxon>
        <taxon>Fungi</taxon>
        <taxon>Dikarya</taxon>
        <taxon>Ascomycota</taxon>
        <taxon>Pezizomycotina</taxon>
        <taxon>Sordariomycetes</taxon>
        <taxon>Sordariomycetidae</taxon>
        <taxon>Sordariales</taxon>
        <taxon>Lasiosphaeriaceae</taxon>
        <taxon>Lasiosphaeria</taxon>
    </lineage>
</organism>
<dbReference type="Proteomes" id="UP001172101">
    <property type="component" value="Unassembled WGS sequence"/>
</dbReference>
<dbReference type="PANTHER" id="PTHR48081:SF8">
    <property type="entry name" value="ALPHA_BETA HYDROLASE FOLD-3 DOMAIN-CONTAINING PROTEIN-RELATED"/>
    <property type="match status" value="1"/>
</dbReference>
<dbReference type="Pfam" id="PF07859">
    <property type="entry name" value="Abhydrolase_3"/>
    <property type="match status" value="1"/>
</dbReference>
<dbReference type="AlphaFoldDB" id="A0AA40AMG5"/>
<keyword evidence="1 4" id="KW-0378">Hydrolase</keyword>
<keyword evidence="5" id="KW-1185">Reference proteome</keyword>
<sequence length="405" mass="43116">MASDDGPTSADHDEIDTGTEIDTDTEIDINATMPRLPLLDRVKFAVLAVVMQLGVRVLQRLMRAVLDFVSPAARATRPTLVKRYAVRNALPVRIFIPESLTQSSTSNLPVLLTIHGGGFVMGAPADDDAWNRAFADEHGVVVVALNYSKAPWSAFPAPVHDIAALVGCVLSDSSLPIDSARAALAGFSAGGNLALSAAALPGVRARVKAVVPVYPCADWVPRAAVKATTRRYKAALGGFRGRADDYLLPAVGVFQWAYLRAGQPLADGVLSPARGPRGALPGSVFVVACELDMLAGEAWRLACGLAGRAVPAVRAEVGQEAVTAGHGELILDDERFAFEDVVEQEGGVGRYRWLLVPDVVHGFDHEDTKFLVRDEVAMDDARIKTAKVRTMIGRWLLDGPLGGNA</sequence>
<evidence type="ECO:0000256" key="1">
    <source>
        <dbReference type="ARBA" id="ARBA00022801"/>
    </source>
</evidence>
<reference evidence="4" key="1">
    <citation type="submission" date="2023-06" db="EMBL/GenBank/DDBJ databases">
        <title>Genome-scale phylogeny and comparative genomics of the fungal order Sordariales.</title>
        <authorList>
            <consortium name="Lawrence Berkeley National Laboratory"/>
            <person name="Hensen N."/>
            <person name="Bonometti L."/>
            <person name="Westerberg I."/>
            <person name="Brannstrom I.O."/>
            <person name="Guillou S."/>
            <person name="Cros-Aarteil S."/>
            <person name="Calhoun S."/>
            <person name="Haridas S."/>
            <person name="Kuo A."/>
            <person name="Mondo S."/>
            <person name="Pangilinan J."/>
            <person name="Riley R."/>
            <person name="LaButti K."/>
            <person name="Andreopoulos B."/>
            <person name="Lipzen A."/>
            <person name="Chen C."/>
            <person name="Yanf M."/>
            <person name="Daum C."/>
            <person name="Ng V."/>
            <person name="Clum A."/>
            <person name="Steindorff A."/>
            <person name="Ohm R."/>
            <person name="Martin F."/>
            <person name="Silar P."/>
            <person name="Natvig D."/>
            <person name="Lalanne C."/>
            <person name="Gautier V."/>
            <person name="Ament-velasquez S.L."/>
            <person name="Kruys A."/>
            <person name="Hutchinson M.I."/>
            <person name="Powell A.J."/>
            <person name="Barry K."/>
            <person name="Miller A.N."/>
            <person name="Grigoriev I.V."/>
            <person name="Debuchy R."/>
            <person name="Gladieux P."/>
            <person name="Thoren M.H."/>
            <person name="Johannesson H."/>
        </authorList>
    </citation>
    <scope>NUCLEOTIDE SEQUENCE</scope>
    <source>
        <strain evidence="4">SMH2392-1A</strain>
    </source>
</reference>
<feature type="region of interest" description="Disordered" evidence="2">
    <location>
        <begin position="1"/>
        <end position="23"/>
    </location>
</feature>
<accession>A0AA40AMG5</accession>
<feature type="compositionally biased region" description="Acidic residues" evidence="2">
    <location>
        <begin position="13"/>
        <end position="23"/>
    </location>
</feature>
<dbReference type="PANTHER" id="PTHR48081">
    <property type="entry name" value="AB HYDROLASE SUPERFAMILY PROTEIN C4A8.06C"/>
    <property type="match status" value="1"/>
</dbReference>
<dbReference type="InterPro" id="IPR029058">
    <property type="entry name" value="AB_hydrolase_fold"/>
</dbReference>